<dbReference type="AlphaFoldDB" id="A0A7R8ZQC3"/>
<evidence type="ECO:0000313" key="5">
    <source>
        <dbReference type="EMBL" id="CAD7230264.1"/>
    </source>
</evidence>
<dbReference type="SUPFAM" id="SSF53720">
    <property type="entry name" value="ALDH-like"/>
    <property type="match status" value="1"/>
</dbReference>
<dbReference type="InterPro" id="IPR029510">
    <property type="entry name" value="Ald_DH_CS_GLU"/>
</dbReference>
<dbReference type="PROSITE" id="PS00687">
    <property type="entry name" value="ALDEHYDE_DEHYDR_GLU"/>
    <property type="match status" value="1"/>
</dbReference>
<keyword evidence="2 4" id="KW-0560">Oxidoreductase</keyword>
<dbReference type="InterPro" id="IPR016163">
    <property type="entry name" value="Ald_DH_C"/>
</dbReference>
<dbReference type="EMBL" id="OB662570">
    <property type="protein sequence ID" value="CAD7230264.1"/>
    <property type="molecule type" value="Genomic_DNA"/>
</dbReference>
<evidence type="ECO:0000256" key="4">
    <source>
        <dbReference type="RuleBase" id="RU003345"/>
    </source>
</evidence>
<evidence type="ECO:0000256" key="1">
    <source>
        <dbReference type="ARBA" id="ARBA00009986"/>
    </source>
</evidence>
<dbReference type="FunFam" id="3.40.309.10:FF:000012">
    <property type="entry name" value="Betaine aldehyde dehydrogenase"/>
    <property type="match status" value="1"/>
</dbReference>
<feature type="active site" evidence="3">
    <location>
        <position position="245"/>
    </location>
</feature>
<dbReference type="Gene3D" id="3.40.309.10">
    <property type="entry name" value="Aldehyde Dehydrogenase, Chain A, domain 2"/>
    <property type="match status" value="1"/>
</dbReference>
<dbReference type="InterPro" id="IPR016160">
    <property type="entry name" value="Ald_DH_CS_CYS"/>
</dbReference>
<dbReference type="GO" id="GO:0016620">
    <property type="term" value="F:oxidoreductase activity, acting on the aldehyde or oxo group of donors, NAD or NADP as acceptor"/>
    <property type="evidence" value="ECO:0007669"/>
    <property type="project" value="InterPro"/>
</dbReference>
<evidence type="ECO:0000256" key="3">
    <source>
        <dbReference type="PROSITE-ProRule" id="PRU10007"/>
    </source>
</evidence>
<dbReference type="PROSITE" id="PS00070">
    <property type="entry name" value="ALDEHYDE_DEHYDR_CYS"/>
    <property type="match status" value="1"/>
</dbReference>
<name>A0A7R8ZQC3_9CRUS</name>
<dbReference type="Gene3D" id="3.40.605.10">
    <property type="entry name" value="Aldehyde Dehydrogenase, Chain A, domain 1"/>
    <property type="match status" value="1"/>
</dbReference>
<sequence>MFIEGQWCEAEYAEIISRSSPGHGIVVSTIPAATEADAEKAIQAARRVFDEGAWANLPSTERSSILLRASELIRRDAEHLAYLECLETGKPISQARAEIAGTAETWRYAAGALRNLSGETFNNQGAQMLALVVRQPVGVVGLILPWNFPFLLLGERLPFILAAGCTVVCKPAETTSATTLEMARLLKEAGLPDGVFNVLTGLGSVVGQSLLQSPLIDKISFTGSTAVGQRAVSAAAGNIKGLGLELGGKNPHIVFADADIEQAVDGVAFGMAFNAGQCCVGGSRLILHSSIRERFVGLLVEKLSNIRVGDPLDEATQVGALFDGEHLQKVLGYIEQGVVDGGELLCGGRALEDTAGYFIEPTVISGVKEDAQISREEIFGPVLTIYEFATYEEAIRLANHAQYGLAASIWSSGLDNAVRAARDVVAGRVWVNTTLENGPEMPLGGMKASGLGRECGMMGIEEYTEVKSINMRLAKKPLWIE</sequence>
<dbReference type="PANTHER" id="PTHR11699">
    <property type="entry name" value="ALDEHYDE DEHYDROGENASE-RELATED"/>
    <property type="match status" value="1"/>
</dbReference>
<dbReference type="OrthoDB" id="310895at2759"/>
<organism evidence="5">
    <name type="scientific">Cyprideis torosa</name>
    <dbReference type="NCBI Taxonomy" id="163714"/>
    <lineage>
        <taxon>Eukaryota</taxon>
        <taxon>Metazoa</taxon>
        <taxon>Ecdysozoa</taxon>
        <taxon>Arthropoda</taxon>
        <taxon>Crustacea</taxon>
        <taxon>Oligostraca</taxon>
        <taxon>Ostracoda</taxon>
        <taxon>Podocopa</taxon>
        <taxon>Podocopida</taxon>
        <taxon>Cytherocopina</taxon>
        <taxon>Cytheroidea</taxon>
        <taxon>Cytherideidae</taxon>
        <taxon>Cyprideis</taxon>
    </lineage>
</organism>
<comment type="similarity">
    <text evidence="1 4">Belongs to the aldehyde dehydrogenase family.</text>
</comment>
<accession>A0A7R8ZQC3</accession>
<reference evidence="5" key="1">
    <citation type="submission" date="2020-11" db="EMBL/GenBank/DDBJ databases">
        <authorList>
            <person name="Tran Van P."/>
        </authorList>
    </citation>
    <scope>NUCLEOTIDE SEQUENCE</scope>
</reference>
<proteinExistence type="inferred from homology"/>
<evidence type="ECO:0000256" key="2">
    <source>
        <dbReference type="ARBA" id="ARBA00023002"/>
    </source>
</evidence>
<gene>
    <name evidence="5" type="ORF">CTOB1V02_LOCUS8125</name>
</gene>
<dbReference type="InterPro" id="IPR015590">
    <property type="entry name" value="Aldehyde_DH_dom"/>
</dbReference>
<protein>
    <submittedName>
        <fullName evidence="5">Uncharacterized protein</fullName>
    </submittedName>
</protein>
<dbReference type="Pfam" id="PF00171">
    <property type="entry name" value="Aldedh"/>
    <property type="match status" value="1"/>
</dbReference>
<dbReference type="FunFam" id="3.40.605.10:FF:000007">
    <property type="entry name" value="NAD/NADP-dependent betaine aldehyde dehydrogenase"/>
    <property type="match status" value="1"/>
</dbReference>
<dbReference type="InterPro" id="IPR016162">
    <property type="entry name" value="Ald_DH_N"/>
</dbReference>
<dbReference type="InterPro" id="IPR016161">
    <property type="entry name" value="Ald_DH/histidinol_DH"/>
</dbReference>